<reference evidence="6" key="2">
    <citation type="journal article" date="2022" name="Res Sq">
        <title>Comparative Genomics Reveals Insights into the Divergent Evolution of Astigmatic Mites and Household Pest Adaptations.</title>
        <authorList>
            <person name="Xiong Q."/>
            <person name="Wan A.T.-Y."/>
            <person name="Liu X.-Y."/>
            <person name="Fung C.S.-H."/>
            <person name="Xiao X."/>
            <person name="Malainual N."/>
            <person name="Hou J."/>
            <person name="Wang L."/>
            <person name="Wang M."/>
            <person name="Yang K."/>
            <person name="Cui Y."/>
            <person name="Leung E."/>
            <person name="Nong W."/>
            <person name="Shin S.-K."/>
            <person name="Au S."/>
            <person name="Jeong K.Y."/>
            <person name="Chew F.T."/>
            <person name="Hui J."/>
            <person name="Leung T.F."/>
            <person name="Tungtrongchitr A."/>
            <person name="Zhong N."/>
            <person name="Liu Z."/>
            <person name="Tsui S."/>
        </authorList>
    </citation>
    <scope>NUCLEOTIDE SEQUENCE</scope>
    <source>
        <strain evidence="6">Derf</strain>
        <tissue evidence="6">Whole organism</tissue>
    </source>
</reference>
<comment type="similarity">
    <text evidence="1">Belongs to the bacterial ribosomal protein bL28 family.</text>
</comment>
<dbReference type="GO" id="GO:0003735">
    <property type="term" value="F:structural constituent of ribosome"/>
    <property type="evidence" value="ECO:0007669"/>
    <property type="project" value="InterPro"/>
</dbReference>
<evidence type="ECO:0000256" key="1">
    <source>
        <dbReference type="ARBA" id="ARBA00008760"/>
    </source>
</evidence>
<dbReference type="PANTHER" id="PTHR13528:SF2">
    <property type="entry name" value="LARGE RIBOSOMAL SUBUNIT PROTEIN BL28M"/>
    <property type="match status" value="1"/>
</dbReference>
<dbReference type="SUPFAM" id="SSF143800">
    <property type="entry name" value="L28p-like"/>
    <property type="match status" value="1"/>
</dbReference>
<organism evidence="6 7">
    <name type="scientific">Dermatophagoides farinae</name>
    <name type="common">American house dust mite</name>
    <dbReference type="NCBI Taxonomy" id="6954"/>
    <lineage>
        <taxon>Eukaryota</taxon>
        <taxon>Metazoa</taxon>
        <taxon>Ecdysozoa</taxon>
        <taxon>Arthropoda</taxon>
        <taxon>Chelicerata</taxon>
        <taxon>Arachnida</taxon>
        <taxon>Acari</taxon>
        <taxon>Acariformes</taxon>
        <taxon>Sarcoptiformes</taxon>
        <taxon>Astigmata</taxon>
        <taxon>Psoroptidia</taxon>
        <taxon>Analgoidea</taxon>
        <taxon>Pyroglyphidae</taxon>
        <taxon>Dermatophagoidinae</taxon>
        <taxon>Dermatophagoides</taxon>
    </lineage>
</organism>
<gene>
    <name evidence="6" type="primary">MRPL28</name>
    <name evidence="6" type="ORF">DERF_013042</name>
</gene>
<protein>
    <recommendedName>
        <fullName evidence="4">Large ribosomal subunit protein bL28m</fullName>
    </recommendedName>
    <alternativeName>
        <fullName evidence="5">39S ribosomal protein L28, mitochondrial</fullName>
    </alternativeName>
</protein>
<evidence type="ECO:0000313" key="6">
    <source>
        <dbReference type="EMBL" id="KAH9497028.1"/>
    </source>
</evidence>
<keyword evidence="2 6" id="KW-0689">Ribosomal protein</keyword>
<dbReference type="InterPro" id="IPR026569">
    <property type="entry name" value="Ribosomal_bL28"/>
</dbReference>
<keyword evidence="7" id="KW-1185">Reference proteome</keyword>
<dbReference type="PANTHER" id="PTHR13528">
    <property type="entry name" value="39S RIBOSOMAL PROTEIN L28, MITOCHONDRIAL"/>
    <property type="match status" value="1"/>
</dbReference>
<reference evidence="6" key="1">
    <citation type="submission" date="2013-05" db="EMBL/GenBank/DDBJ databases">
        <authorList>
            <person name="Yim A.K.Y."/>
            <person name="Chan T.F."/>
            <person name="Ji K.M."/>
            <person name="Liu X.Y."/>
            <person name="Zhou J.W."/>
            <person name="Li R.Q."/>
            <person name="Yang K.Y."/>
            <person name="Li J."/>
            <person name="Li M."/>
            <person name="Law P.T.W."/>
            <person name="Wu Y.L."/>
            <person name="Cai Z.L."/>
            <person name="Qin H."/>
            <person name="Bao Y."/>
            <person name="Leung R.K.K."/>
            <person name="Ng P.K.S."/>
            <person name="Zou J."/>
            <person name="Zhong X.J."/>
            <person name="Ran P.X."/>
            <person name="Zhong N.S."/>
            <person name="Liu Z.G."/>
            <person name="Tsui S.K.W."/>
        </authorList>
    </citation>
    <scope>NUCLEOTIDE SEQUENCE</scope>
    <source>
        <strain evidence="6">Derf</strain>
        <tissue evidence="6">Whole organism</tissue>
    </source>
</reference>
<proteinExistence type="inferred from homology"/>
<evidence type="ECO:0000256" key="3">
    <source>
        <dbReference type="ARBA" id="ARBA00023274"/>
    </source>
</evidence>
<evidence type="ECO:0000256" key="4">
    <source>
        <dbReference type="ARBA" id="ARBA00035269"/>
    </source>
</evidence>
<evidence type="ECO:0000256" key="2">
    <source>
        <dbReference type="ARBA" id="ARBA00022980"/>
    </source>
</evidence>
<dbReference type="EMBL" id="ASGP02000007">
    <property type="protein sequence ID" value="KAH9497028.1"/>
    <property type="molecule type" value="Genomic_DNA"/>
</dbReference>
<evidence type="ECO:0000313" key="7">
    <source>
        <dbReference type="Proteomes" id="UP000790347"/>
    </source>
</evidence>
<name>A0A922HNV1_DERFA</name>
<accession>A0A922HNV1</accession>
<dbReference type="Proteomes" id="UP000790347">
    <property type="component" value="Unassembled WGS sequence"/>
</dbReference>
<dbReference type="InterPro" id="IPR034704">
    <property type="entry name" value="Ribosomal_bL28/bL31-like_sf"/>
</dbReference>
<dbReference type="GO" id="GO:0005762">
    <property type="term" value="C:mitochondrial large ribosomal subunit"/>
    <property type="evidence" value="ECO:0007669"/>
    <property type="project" value="TreeGrafter"/>
</dbReference>
<sequence>MVRYGRIPSWSFPHITARLPDHFYRHRQELTKPSERVHDRPVPTDFLDYKYDSDLSKPIRVPDVPIPVTYPKEADAGLWGGEGIVKGYVKPRKYFQAGWPRPKYWFPNLKKVVVHSEILDTHFQIICTRRTLSLIDDYYGFDNYILRSKVQDLKSQLGLALRRQMLLKLARKEFKDKDHEQQMLEKYGDCIIPLEEAEWFGLTVPQAITRHKMIMAKENQPIPLKYELARKLLHDLEHPPPETDGQKVQTIESGWFNKIKSTLGLSKSSSSSSSS</sequence>
<dbReference type="AlphaFoldDB" id="A0A922HNV1"/>
<keyword evidence="3" id="KW-0687">Ribonucleoprotein</keyword>
<evidence type="ECO:0000256" key="5">
    <source>
        <dbReference type="ARBA" id="ARBA00035538"/>
    </source>
</evidence>
<comment type="caution">
    <text evidence="6">The sequence shown here is derived from an EMBL/GenBank/DDBJ whole genome shotgun (WGS) entry which is preliminary data.</text>
</comment>